<dbReference type="GO" id="GO:0033176">
    <property type="term" value="C:proton-transporting V-type ATPase complex"/>
    <property type="evidence" value="ECO:0007669"/>
    <property type="project" value="TreeGrafter"/>
</dbReference>
<feature type="transmembrane region" description="Helical" evidence="6">
    <location>
        <begin position="358"/>
        <end position="377"/>
    </location>
</feature>
<dbReference type="AlphaFoldDB" id="A0A8J9VUC3"/>
<dbReference type="InterPro" id="IPR046756">
    <property type="entry name" value="VAS1/VOA1_TM"/>
</dbReference>
<keyword evidence="3 6" id="KW-0812">Transmembrane</keyword>
<keyword evidence="4 6" id="KW-1133">Transmembrane helix</keyword>
<dbReference type="GO" id="GO:0030641">
    <property type="term" value="P:regulation of cellular pH"/>
    <property type="evidence" value="ECO:0007669"/>
    <property type="project" value="TreeGrafter"/>
</dbReference>
<evidence type="ECO:0000256" key="5">
    <source>
        <dbReference type="ARBA" id="ARBA00023136"/>
    </source>
</evidence>
<dbReference type="OrthoDB" id="19852at2759"/>
<dbReference type="InterPro" id="IPR008388">
    <property type="entry name" value="Ac45_acc_su"/>
</dbReference>
<keyword evidence="5 6" id="KW-0472">Membrane</keyword>
<reference evidence="10" key="1">
    <citation type="submission" date="2021-12" db="EMBL/GenBank/DDBJ databases">
        <authorList>
            <person name="Martin H S."/>
        </authorList>
    </citation>
    <scope>NUCLEOTIDE SEQUENCE</scope>
</reference>
<dbReference type="GO" id="GO:0001671">
    <property type="term" value="F:ATPase activator activity"/>
    <property type="evidence" value="ECO:0007669"/>
    <property type="project" value="TreeGrafter"/>
</dbReference>
<evidence type="ECO:0008006" key="12">
    <source>
        <dbReference type="Google" id="ProtNLM"/>
    </source>
</evidence>
<keyword evidence="7" id="KW-0732">Signal</keyword>
<evidence type="ECO:0000313" key="11">
    <source>
        <dbReference type="Proteomes" id="UP000838878"/>
    </source>
</evidence>
<dbReference type="Proteomes" id="UP000838878">
    <property type="component" value="Chromosome 8"/>
</dbReference>
<evidence type="ECO:0000256" key="2">
    <source>
        <dbReference type="ARBA" id="ARBA00009037"/>
    </source>
</evidence>
<proteinExistence type="inferred from homology"/>
<evidence type="ECO:0000313" key="10">
    <source>
        <dbReference type="EMBL" id="CAH0730193.1"/>
    </source>
</evidence>
<feature type="domain" description="V-type proton ATPase subunit S1 luminal" evidence="8">
    <location>
        <begin position="251"/>
        <end position="334"/>
    </location>
</feature>
<keyword evidence="11" id="KW-1185">Reference proteome</keyword>
<dbReference type="Pfam" id="PF20520">
    <property type="entry name" value="Ac45-VOA1_TM"/>
    <property type="match status" value="1"/>
</dbReference>
<evidence type="ECO:0000256" key="6">
    <source>
        <dbReference type="SAM" id="Phobius"/>
    </source>
</evidence>
<evidence type="ECO:0000256" key="1">
    <source>
        <dbReference type="ARBA" id="ARBA00004167"/>
    </source>
</evidence>
<comment type="similarity">
    <text evidence="2">Belongs to the vacuolar ATPase subunit S1 family.</text>
</comment>
<evidence type="ECO:0000259" key="9">
    <source>
        <dbReference type="Pfam" id="PF20520"/>
    </source>
</evidence>
<feature type="signal peptide" evidence="7">
    <location>
        <begin position="1"/>
        <end position="18"/>
    </location>
</feature>
<dbReference type="PANTHER" id="PTHR12471:SF7">
    <property type="entry name" value="V-TYPE PROTON ATPASE SUBUNIT S1"/>
    <property type="match status" value="1"/>
</dbReference>
<dbReference type="Pfam" id="PF05827">
    <property type="entry name" value="VAS1_LD"/>
    <property type="match status" value="1"/>
</dbReference>
<dbReference type="InterPro" id="IPR046755">
    <property type="entry name" value="VAS1_LD"/>
</dbReference>
<dbReference type="Gene3D" id="2.40.160.110">
    <property type="match status" value="1"/>
</dbReference>
<organism evidence="10 11">
    <name type="scientific">Brenthis ino</name>
    <name type="common">lesser marbled fritillary</name>
    <dbReference type="NCBI Taxonomy" id="405034"/>
    <lineage>
        <taxon>Eukaryota</taxon>
        <taxon>Metazoa</taxon>
        <taxon>Ecdysozoa</taxon>
        <taxon>Arthropoda</taxon>
        <taxon>Hexapoda</taxon>
        <taxon>Insecta</taxon>
        <taxon>Pterygota</taxon>
        <taxon>Neoptera</taxon>
        <taxon>Endopterygota</taxon>
        <taxon>Lepidoptera</taxon>
        <taxon>Glossata</taxon>
        <taxon>Ditrysia</taxon>
        <taxon>Papilionoidea</taxon>
        <taxon>Nymphalidae</taxon>
        <taxon>Heliconiinae</taxon>
        <taxon>Argynnini</taxon>
        <taxon>Brenthis</taxon>
    </lineage>
</organism>
<feature type="chain" id="PRO_5035450302" description="Vacuolar ATP synthase subunit S1" evidence="7">
    <location>
        <begin position="19"/>
        <end position="402"/>
    </location>
</feature>
<comment type="subcellular location">
    <subcellularLocation>
        <location evidence="1">Membrane</location>
        <topology evidence="1">Single-pass membrane protein</topology>
    </subcellularLocation>
</comment>
<feature type="non-terminal residue" evidence="10">
    <location>
        <position position="402"/>
    </location>
</feature>
<evidence type="ECO:0000256" key="3">
    <source>
        <dbReference type="ARBA" id="ARBA00022692"/>
    </source>
</evidence>
<accession>A0A8J9VUC3</accession>
<name>A0A8J9VUC3_9NEOP</name>
<sequence length="402" mass="45474">MAFCRLVFPILVLSVVSSYANIHVPVFLWGDLKTSIKSNPLSNVPEKEFEGILKEELKADPFTVIFLDETLSVEDFSRKNSDGDTSFPYLHANIGKAVYLPAVENALPVLEDLANPEEVDHVKLTEDGLSADLESKNGKVLFITLKDAHEGETRADLLRRHNDFMEDMYTKLQEQYNNVVAIYTAENPSWTIVESHSRVRRQAEADQNDYTLDGLRLYVKDIVLSVGEQKTNLNKLGSFSSQFSEDANEMNTTMNFGENNITLNFLQKAGYWYFTSVTLQQTSPEARTEKLSPDSDVHAISGFSYRCGQTVSFTSVNDTQTYHLVFQDLKVQPFFMSTNESMPFGDSLNCVGFFTVPIWSGLFVVFILLAITFYGIMMMMDIRTMDRFDDPKGKTITINTAE</sequence>
<feature type="domain" description="V-type proton ATPase subunit S1/VOA1 transmembrane" evidence="9">
    <location>
        <begin position="352"/>
        <end position="390"/>
    </location>
</feature>
<dbReference type="PANTHER" id="PTHR12471">
    <property type="entry name" value="VACUOLAR ATP SYNTHASE SUBUNIT S1"/>
    <property type="match status" value="1"/>
</dbReference>
<gene>
    <name evidence="10" type="ORF">BINO364_LOCUS15200</name>
</gene>
<evidence type="ECO:0000256" key="7">
    <source>
        <dbReference type="SAM" id="SignalP"/>
    </source>
</evidence>
<evidence type="ECO:0000259" key="8">
    <source>
        <dbReference type="Pfam" id="PF05827"/>
    </source>
</evidence>
<dbReference type="EMBL" id="OV170228">
    <property type="protein sequence ID" value="CAH0730193.1"/>
    <property type="molecule type" value="Genomic_DNA"/>
</dbReference>
<evidence type="ECO:0000256" key="4">
    <source>
        <dbReference type="ARBA" id="ARBA00022989"/>
    </source>
</evidence>
<protein>
    <recommendedName>
        <fullName evidence="12">Vacuolar ATP synthase subunit S1</fullName>
    </recommendedName>
</protein>